<feature type="region of interest" description="Disordered" evidence="1">
    <location>
        <begin position="64"/>
        <end position="173"/>
    </location>
</feature>
<organism evidence="2 3">
    <name type="scientific">Aspergillus carbonarius (strain ITEM 5010)</name>
    <dbReference type="NCBI Taxonomy" id="602072"/>
    <lineage>
        <taxon>Eukaryota</taxon>
        <taxon>Fungi</taxon>
        <taxon>Dikarya</taxon>
        <taxon>Ascomycota</taxon>
        <taxon>Pezizomycotina</taxon>
        <taxon>Eurotiomycetes</taxon>
        <taxon>Eurotiomycetidae</taxon>
        <taxon>Eurotiales</taxon>
        <taxon>Aspergillaceae</taxon>
        <taxon>Aspergillus</taxon>
        <taxon>Aspergillus subgen. Circumdati</taxon>
    </lineage>
</organism>
<evidence type="ECO:0000256" key="1">
    <source>
        <dbReference type="SAM" id="MobiDB-lite"/>
    </source>
</evidence>
<feature type="compositionally biased region" description="Basic and acidic residues" evidence="1">
    <location>
        <begin position="215"/>
        <end position="233"/>
    </location>
</feature>
<dbReference type="OrthoDB" id="5403747at2759"/>
<dbReference type="Proteomes" id="UP000188318">
    <property type="component" value="Unassembled WGS sequence"/>
</dbReference>
<name>A0A1R3RTZ6_ASPC5</name>
<keyword evidence="3" id="KW-1185">Reference proteome</keyword>
<sequence length="233" mass="24863">MSTPKSNKPEGLFGLSTAEARMILLGVLSSDDSGKIDFDKMALLGGYKNAPSASTLYRGAKRKLLSENAGNQDGTASTPSKGPAATPKKTPAKRKKGKADAEDGEGASGASPAPPKSKRQKTTGTPSTPRANHRADKNEHVNSALEPSTPVQIKAAVKNEAKKAVKKEDTSDTDAYYDDLIKNEDDRSDTEELMDASQLSREFNAMEEGQTIFKNDIKDGSKNDDGTNNDSKE</sequence>
<dbReference type="STRING" id="602072.A0A1R3RTZ6"/>
<accession>A0A1R3RTZ6</accession>
<gene>
    <name evidence="2" type="ORF">ASPCADRAFT_3020</name>
</gene>
<feature type="compositionally biased region" description="Polar residues" evidence="1">
    <location>
        <begin position="68"/>
        <end position="77"/>
    </location>
</feature>
<evidence type="ECO:0000313" key="3">
    <source>
        <dbReference type="Proteomes" id="UP000188318"/>
    </source>
</evidence>
<dbReference type="EMBL" id="KV907496">
    <property type="protein sequence ID" value="OOF97954.1"/>
    <property type="molecule type" value="Genomic_DNA"/>
</dbReference>
<dbReference type="VEuPathDB" id="FungiDB:ASPCADRAFT_3020"/>
<dbReference type="OMA" id="GSANVMF"/>
<reference evidence="3" key="1">
    <citation type="journal article" date="2017" name="Genome Biol.">
        <title>Comparative genomics reveals high biological diversity and specific adaptations in the industrially and medically important fungal genus Aspergillus.</title>
        <authorList>
            <person name="de Vries R.P."/>
            <person name="Riley R."/>
            <person name="Wiebenga A."/>
            <person name="Aguilar-Osorio G."/>
            <person name="Amillis S."/>
            <person name="Uchima C.A."/>
            <person name="Anderluh G."/>
            <person name="Asadollahi M."/>
            <person name="Askin M."/>
            <person name="Barry K."/>
            <person name="Battaglia E."/>
            <person name="Bayram O."/>
            <person name="Benocci T."/>
            <person name="Braus-Stromeyer S.A."/>
            <person name="Caldana C."/>
            <person name="Canovas D."/>
            <person name="Cerqueira G.C."/>
            <person name="Chen F."/>
            <person name="Chen W."/>
            <person name="Choi C."/>
            <person name="Clum A."/>
            <person name="Dos Santos R.A."/>
            <person name="Damasio A.R."/>
            <person name="Diallinas G."/>
            <person name="Emri T."/>
            <person name="Fekete E."/>
            <person name="Flipphi M."/>
            <person name="Freyberg S."/>
            <person name="Gallo A."/>
            <person name="Gournas C."/>
            <person name="Habgood R."/>
            <person name="Hainaut M."/>
            <person name="Harispe M.L."/>
            <person name="Henrissat B."/>
            <person name="Hilden K.S."/>
            <person name="Hope R."/>
            <person name="Hossain A."/>
            <person name="Karabika E."/>
            <person name="Karaffa L."/>
            <person name="Karanyi Z."/>
            <person name="Krasevec N."/>
            <person name="Kuo A."/>
            <person name="Kusch H."/>
            <person name="LaButti K."/>
            <person name="Lagendijk E.L."/>
            <person name="Lapidus A."/>
            <person name="Levasseur A."/>
            <person name="Lindquist E."/>
            <person name="Lipzen A."/>
            <person name="Logrieco A.F."/>
            <person name="MacCabe A."/>
            <person name="Maekelae M.R."/>
            <person name="Malavazi I."/>
            <person name="Melin P."/>
            <person name="Meyer V."/>
            <person name="Mielnichuk N."/>
            <person name="Miskei M."/>
            <person name="Molnar A.P."/>
            <person name="Mule G."/>
            <person name="Ngan C.Y."/>
            <person name="Orejas M."/>
            <person name="Orosz E."/>
            <person name="Ouedraogo J.P."/>
            <person name="Overkamp K.M."/>
            <person name="Park H.-S."/>
            <person name="Perrone G."/>
            <person name="Piumi F."/>
            <person name="Punt P.J."/>
            <person name="Ram A.F."/>
            <person name="Ramon A."/>
            <person name="Rauscher S."/>
            <person name="Record E."/>
            <person name="Riano-Pachon D.M."/>
            <person name="Robert V."/>
            <person name="Roehrig J."/>
            <person name="Ruller R."/>
            <person name="Salamov A."/>
            <person name="Salih N.S."/>
            <person name="Samson R.A."/>
            <person name="Sandor E."/>
            <person name="Sanguinetti M."/>
            <person name="Schuetze T."/>
            <person name="Sepcic K."/>
            <person name="Shelest E."/>
            <person name="Sherlock G."/>
            <person name="Sophianopoulou V."/>
            <person name="Squina F.M."/>
            <person name="Sun H."/>
            <person name="Susca A."/>
            <person name="Todd R.B."/>
            <person name="Tsang A."/>
            <person name="Unkles S.E."/>
            <person name="van de Wiele N."/>
            <person name="van Rossen-Uffink D."/>
            <person name="Oliveira J.V."/>
            <person name="Vesth T.C."/>
            <person name="Visser J."/>
            <person name="Yu J.-H."/>
            <person name="Zhou M."/>
            <person name="Andersen M.R."/>
            <person name="Archer D.B."/>
            <person name="Baker S.E."/>
            <person name="Benoit I."/>
            <person name="Brakhage A.A."/>
            <person name="Braus G.H."/>
            <person name="Fischer R."/>
            <person name="Frisvad J.C."/>
            <person name="Goldman G.H."/>
            <person name="Houbraken J."/>
            <person name="Oakley B."/>
            <person name="Pocsi I."/>
            <person name="Scazzocchio C."/>
            <person name="Seiboth B."/>
            <person name="vanKuyk P.A."/>
            <person name="Wortman J."/>
            <person name="Dyer P.S."/>
            <person name="Grigoriev I.V."/>
        </authorList>
    </citation>
    <scope>NUCLEOTIDE SEQUENCE [LARGE SCALE GENOMIC DNA]</scope>
    <source>
        <strain evidence="3">ITEM 5010</strain>
    </source>
</reference>
<protein>
    <submittedName>
        <fullName evidence="2">Uncharacterized protein</fullName>
    </submittedName>
</protein>
<evidence type="ECO:0000313" key="2">
    <source>
        <dbReference type="EMBL" id="OOF97954.1"/>
    </source>
</evidence>
<feature type="compositionally biased region" description="Low complexity" evidence="1">
    <location>
        <begin position="78"/>
        <end position="89"/>
    </location>
</feature>
<feature type="region of interest" description="Disordered" evidence="1">
    <location>
        <begin position="200"/>
        <end position="233"/>
    </location>
</feature>
<feature type="compositionally biased region" description="Basic and acidic residues" evidence="1">
    <location>
        <begin position="157"/>
        <end position="170"/>
    </location>
</feature>
<dbReference type="AlphaFoldDB" id="A0A1R3RTZ6"/>
<proteinExistence type="predicted"/>